<feature type="compositionally biased region" description="Polar residues" evidence="1">
    <location>
        <begin position="336"/>
        <end position="353"/>
    </location>
</feature>
<dbReference type="EMBL" id="JAAAUY010000671">
    <property type="protein sequence ID" value="KAF9327368.1"/>
    <property type="molecule type" value="Genomic_DNA"/>
</dbReference>
<feature type="compositionally biased region" description="Basic and acidic residues" evidence="1">
    <location>
        <begin position="132"/>
        <end position="150"/>
    </location>
</feature>
<evidence type="ECO:0000256" key="1">
    <source>
        <dbReference type="SAM" id="MobiDB-lite"/>
    </source>
</evidence>
<feature type="region of interest" description="Disordered" evidence="1">
    <location>
        <begin position="265"/>
        <end position="287"/>
    </location>
</feature>
<feature type="region of interest" description="Disordered" evidence="1">
    <location>
        <begin position="303"/>
        <end position="353"/>
    </location>
</feature>
<evidence type="ECO:0000313" key="3">
    <source>
        <dbReference type="Proteomes" id="UP000696485"/>
    </source>
</evidence>
<dbReference type="AlphaFoldDB" id="A0A9P5SEL0"/>
<keyword evidence="3" id="KW-1185">Reference proteome</keyword>
<feature type="compositionally biased region" description="Polar residues" evidence="1">
    <location>
        <begin position="702"/>
        <end position="711"/>
    </location>
</feature>
<feature type="compositionally biased region" description="Low complexity" evidence="1">
    <location>
        <begin position="9"/>
        <end position="20"/>
    </location>
</feature>
<feature type="compositionally biased region" description="Low complexity" evidence="1">
    <location>
        <begin position="445"/>
        <end position="459"/>
    </location>
</feature>
<feature type="compositionally biased region" description="Polar residues" evidence="1">
    <location>
        <begin position="115"/>
        <end position="126"/>
    </location>
</feature>
<dbReference type="Proteomes" id="UP000696485">
    <property type="component" value="Unassembled WGS sequence"/>
</dbReference>
<evidence type="ECO:0000313" key="2">
    <source>
        <dbReference type="EMBL" id="KAF9327368.1"/>
    </source>
</evidence>
<accession>A0A9P5SEL0</accession>
<feature type="compositionally biased region" description="Low complexity" evidence="1">
    <location>
        <begin position="37"/>
        <end position="51"/>
    </location>
</feature>
<feature type="region of interest" description="Disordered" evidence="1">
    <location>
        <begin position="385"/>
        <end position="529"/>
    </location>
</feature>
<sequence length="718" mass="75215">MQRREDQVQQQQQQSLSSSLPNKTISDRHDVGPLSDFNPLQPQQQPSFQSNRPTLTPVPYDSGNIESPDLPPTGRKPSLVEGILTTAATAAATAVEAARNLVSHEDILEEEAKDPSSSTTTGSSLFPSLGSESHHGLEFKQRRLSVDRSKKQTPVTTTTTTTTTTKKALPPVAKAPVVRESLPPPAHAHGDAALSAANAVTRWLEATKAENALQRQKEAALSAEDHPLGVDNIDNLAPVWPLSDGGADSSFNGIGNIQANPAQGASISANANSGTGDTKPNATADNGVGAAGISVGLSSGAGLGSGSDSNTNTNGANANTNTAQTSGVPPRAGNPCTPTTTNPVRSNSQSNNIRHNTIYVAGQGPESVRHGSMGVDQPAISSSYQHHHRNSISGMGVDQPLLVGQPRDPKEHRKGGLQVDTKHPDDTHHYEVHQHYDHKEEEAKAATAAATGAASGPSPLTGHGSISRKGRRGSFSGLNVDPAPTPSKRHAGDGSNETTHRSGSYNSGINVDKVGSGDHKRSGMGVDGPSLSSYHMASTNDPHLLVSGCGNDDNRTNNNNVGAEPQESVVRALYTGPEDGSFVEARGSGFDEGGTIQVNRHSTSSQAPLTTSASTTTNQNLQVGSSSHVPRTIDNTAGHIVTEVPADYHGPLPQVAPGEEVVWVKKVTQTDYYGGSEKGSEKPLQKRSGMSSFLDRLRGRKSTGNSNQNTVDKGKQRQ</sequence>
<name>A0A9P5SEL0_9FUNG</name>
<organism evidence="2 3">
    <name type="scientific">Podila minutissima</name>
    <dbReference type="NCBI Taxonomy" id="64525"/>
    <lineage>
        <taxon>Eukaryota</taxon>
        <taxon>Fungi</taxon>
        <taxon>Fungi incertae sedis</taxon>
        <taxon>Mucoromycota</taxon>
        <taxon>Mortierellomycotina</taxon>
        <taxon>Mortierellomycetes</taxon>
        <taxon>Mortierellales</taxon>
        <taxon>Mortierellaceae</taxon>
        <taxon>Podila</taxon>
    </lineage>
</organism>
<feature type="region of interest" description="Disordered" evidence="1">
    <location>
        <begin position="601"/>
        <end position="629"/>
    </location>
</feature>
<feature type="region of interest" description="Disordered" evidence="1">
    <location>
        <begin position="1"/>
        <end position="81"/>
    </location>
</feature>
<feature type="region of interest" description="Disordered" evidence="1">
    <location>
        <begin position="672"/>
        <end position="718"/>
    </location>
</feature>
<protein>
    <submittedName>
        <fullName evidence="2">Uncharacterized protein</fullName>
    </submittedName>
</protein>
<feature type="compositionally biased region" description="Low complexity" evidence="1">
    <location>
        <begin position="153"/>
        <end position="168"/>
    </location>
</feature>
<feature type="region of interest" description="Disordered" evidence="1">
    <location>
        <begin position="106"/>
        <end position="168"/>
    </location>
</feature>
<reference evidence="2" key="1">
    <citation type="journal article" date="2020" name="Fungal Divers.">
        <title>Resolving the Mortierellaceae phylogeny through synthesis of multi-gene phylogenetics and phylogenomics.</title>
        <authorList>
            <person name="Vandepol N."/>
            <person name="Liber J."/>
            <person name="Desiro A."/>
            <person name="Na H."/>
            <person name="Kennedy M."/>
            <person name="Barry K."/>
            <person name="Grigoriev I.V."/>
            <person name="Miller A.N."/>
            <person name="O'Donnell K."/>
            <person name="Stajich J.E."/>
            <person name="Bonito G."/>
        </authorList>
    </citation>
    <scope>NUCLEOTIDE SEQUENCE</scope>
    <source>
        <strain evidence="2">NVP1</strain>
    </source>
</reference>
<gene>
    <name evidence="2" type="ORF">BG006_009307</name>
</gene>
<feature type="compositionally biased region" description="Polar residues" evidence="1">
    <location>
        <begin position="495"/>
        <end position="509"/>
    </location>
</feature>
<feature type="compositionally biased region" description="Polar residues" evidence="1">
    <location>
        <begin position="265"/>
        <end position="284"/>
    </location>
</feature>
<comment type="caution">
    <text evidence="2">The sequence shown here is derived from an EMBL/GenBank/DDBJ whole genome shotgun (WGS) entry which is preliminary data.</text>
</comment>
<feature type="compositionally biased region" description="Basic and acidic residues" evidence="1">
    <location>
        <begin position="420"/>
        <end position="444"/>
    </location>
</feature>
<proteinExistence type="predicted"/>
<feature type="compositionally biased region" description="Low complexity" evidence="1">
    <location>
        <begin position="306"/>
        <end position="327"/>
    </location>
</feature>